<dbReference type="AlphaFoldDB" id="A0A4Z2JEY2"/>
<gene>
    <name evidence="1" type="ORF">EYF80_001310</name>
</gene>
<name>A0A4Z2JEY2_9TELE</name>
<protein>
    <submittedName>
        <fullName evidence="1">Uncharacterized protein</fullName>
    </submittedName>
</protein>
<reference evidence="1 2" key="1">
    <citation type="submission" date="2019-03" db="EMBL/GenBank/DDBJ databases">
        <title>First draft genome of Liparis tanakae, snailfish: a comprehensive survey of snailfish specific genes.</title>
        <authorList>
            <person name="Kim W."/>
            <person name="Song I."/>
            <person name="Jeong J.-H."/>
            <person name="Kim D."/>
            <person name="Kim S."/>
            <person name="Ryu S."/>
            <person name="Song J.Y."/>
            <person name="Lee S.K."/>
        </authorList>
    </citation>
    <scope>NUCLEOTIDE SEQUENCE [LARGE SCALE GENOMIC DNA]</scope>
    <source>
        <tissue evidence="1">Muscle</tissue>
    </source>
</reference>
<proteinExistence type="predicted"/>
<sequence>MSFSKQDTPRFLEPSCFDSCFDSSLPSSLASCLPSCLPSCFDSCFFLGERALGSGGSEVSSGWAMLRFLRVRPQKFSSNPLSPTDDLVTREERDAAMLRRYAM</sequence>
<dbReference type="EMBL" id="SRLO01000005">
    <property type="protein sequence ID" value="TNN88527.1"/>
    <property type="molecule type" value="Genomic_DNA"/>
</dbReference>
<evidence type="ECO:0000313" key="1">
    <source>
        <dbReference type="EMBL" id="TNN88527.1"/>
    </source>
</evidence>
<comment type="caution">
    <text evidence="1">The sequence shown here is derived from an EMBL/GenBank/DDBJ whole genome shotgun (WGS) entry which is preliminary data.</text>
</comment>
<organism evidence="1 2">
    <name type="scientific">Liparis tanakae</name>
    <name type="common">Tanaka's snailfish</name>
    <dbReference type="NCBI Taxonomy" id="230148"/>
    <lineage>
        <taxon>Eukaryota</taxon>
        <taxon>Metazoa</taxon>
        <taxon>Chordata</taxon>
        <taxon>Craniata</taxon>
        <taxon>Vertebrata</taxon>
        <taxon>Euteleostomi</taxon>
        <taxon>Actinopterygii</taxon>
        <taxon>Neopterygii</taxon>
        <taxon>Teleostei</taxon>
        <taxon>Neoteleostei</taxon>
        <taxon>Acanthomorphata</taxon>
        <taxon>Eupercaria</taxon>
        <taxon>Perciformes</taxon>
        <taxon>Cottioidei</taxon>
        <taxon>Cottales</taxon>
        <taxon>Liparidae</taxon>
        <taxon>Liparis</taxon>
    </lineage>
</organism>
<dbReference type="Proteomes" id="UP000314294">
    <property type="component" value="Unassembled WGS sequence"/>
</dbReference>
<dbReference type="OrthoDB" id="10562041at2759"/>
<evidence type="ECO:0000313" key="2">
    <source>
        <dbReference type="Proteomes" id="UP000314294"/>
    </source>
</evidence>
<keyword evidence="2" id="KW-1185">Reference proteome</keyword>
<accession>A0A4Z2JEY2</accession>